<feature type="compositionally biased region" description="Basic and acidic residues" evidence="2">
    <location>
        <begin position="138"/>
        <end position="147"/>
    </location>
</feature>
<dbReference type="PATRIC" id="fig|35818.11.peg.2150"/>
<proteinExistence type="inferred from homology"/>
<dbReference type="Proteomes" id="UP000037997">
    <property type="component" value="Unassembled WGS sequence"/>
</dbReference>
<evidence type="ECO:0000256" key="2">
    <source>
        <dbReference type="SAM" id="MobiDB-lite"/>
    </source>
</evidence>
<dbReference type="EMBL" id="JNOC01000059">
    <property type="protein sequence ID" value="KPH55024.1"/>
    <property type="molecule type" value="Genomic_DNA"/>
</dbReference>
<comment type="caution">
    <text evidence="3">The sequence shown here is derived from an EMBL/GenBank/DDBJ whole genome shotgun (WGS) entry which is preliminary data.</text>
</comment>
<dbReference type="PANTHER" id="PTHR35024">
    <property type="entry name" value="HYPOTHETICAL CYTOSOLIC PROTEIN"/>
    <property type="match status" value="1"/>
</dbReference>
<sequence>MAIFTNNDKQTIGNSGNTSIISQGTRIKGDIVSECNLHIDGSLEGSIIAKSNVVIGKSGNVNGSINAEHLVVSGKLMGNCECAIVEILPQGRIEGEVRARELIIEKTAEFVGHSITHKDNEIKHSFDKSKNVPSNTPKKVENVGDTK</sequence>
<dbReference type="PANTHER" id="PTHR35024:SF4">
    <property type="entry name" value="POLYMER-FORMING CYTOSKELETAL PROTEIN"/>
    <property type="match status" value="1"/>
</dbReference>
<reference evidence="3 4" key="1">
    <citation type="submission" date="2014-06" db="EMBL/GenBank/DDBJ databases">
        <title>Helicobacter pullorum isolates in fresh chicken meat - phenotypic and genotypic features.</title>
        <authorList>
            <person name="Borges V."/>
            <person name="Santos A."/>
            <person name="Correia C.B."/>
            <person name="Saraiva M."/>
            <person name="Menard A."/>
            <person name="Vieira L."/>
            <person name="Sampaio D.A."/>
            <person name="Gomes J.P."/>
            <person name="Oleastro M."/>
        </authorList>
    </citation>
    <scope>NUCLEOTIDE SEQUENCE [LARGE SCALE GENOMIC DNA]</scope>
    <source>
        <strain evidence="3 4">229334/12</strain>
    </source>
</reference>
<name>A0A0N1EBZ8_9HELI</name>
<dbReference type="STRING" id="35818.HPU229336_05120"/>
<gene>
    <name evidence="3" type="ORF">HPU229334_10865</name>
</gene>
<feature type="compositionally biased region" description="Basic and acidic residues" evidence="2">
    <location>
        <begin position="121"/>
        <end position="130"/>
    </location>
</feature>
<evidence type="ECO:0000313" key="3">
    <source>
        <dbReference type="EMBL" id="KPH55024.1"/>
    </source>
</evidence>
<feature type="region of interest" description="Disordered" evidence="2">
    <location>
        <begin position="121"/>
        <end position="147"/>
    </location>
</feature>
<dbReference type="AlphaFoldDB" id="A0A0N1EBZ8"/>
<comment type="similarity">
    <text evidence="1">Belongs to the bactofilin family.</text>
</comment>
<accession>A0A0N1EBZ8</accession>
<dbReference type="RefSeq" id="WP_054198506.1">
    <property type="nucleotide sequence ID" value="NZ_CALUQK010000014.1"/>
</dbReference>
<organism evidence="3 4">
    <name type="scientific">Helicobacter pullorum</name>
    <dbReference type="NCBI Taxonomy" id="35818"/>
    <lineage>
        <taxon>Bacteria</taxon>
        <taxon>Pseudomonadati</taxon>
        <taxon>Campylobacterota</taxon>
        <taxon>Epsilonproteobacteria</taxon>
        <taxon>Campylobacterales</taxon>
        <taxon>Helicobacteraceae</taxon>
        <taxon>Helicobacter</taxon>
    </lineage>
</organism>
<protein>
    <submittedName>
        <fullName evidence="3">Uncharacterized protein</fullName>
    </submittedName>
</protein>
<evidence type="ECO:0000256" key="1">
    <source>
        <dbReference type="ARBA" id="ARBA00044755"/>
    </source>
</evidence>
<dbReference type="InterPro" id="IPR007607">
    <property type="entry name" value="BacA/B"/>
</dbReference>
<evidence type="ECO:0000313" key="4">
    <source>
        <dbReference type="Proteomes" id="UP000037997"/>
    </source>
</evidence>
<dbReference type="Pfam" id="PF04519">
    <property type="entry name" value="Bactofilin"/>
    <property type="match status" value="1"/>
</dbReference>